<dbReference type="InterPro" id="IPR017853">
    <property type="entry name" value="GH"/>
</dbReference>
<sequence>MTPPLRTLPRLLLPLLAAGLSLVPGAASAAAPGPAAPGATGVDVNAAQAGRALPARTYGVVSVTGLNFGTPNPDLARQLSWAAARPSALQLSVNVALVVGGAYWGKGGPRRCAAGASSPASTACAYDYGWTGAQAAVAWTRAAGLPRTREVQWWIDVESASSWVDESPALNRAAVQGVRDALRHSGAASSVGIYTLGSEWSTIVGAAPDLATLPVWANGGAGSSLAKARAVCSRTSPTGGPIVQGQSGGRDGSTALDVDAVCPVAVAAPGRLSRAGALALHGTVLPGTRVTLTVAQHGRRTRAYATTASALGTWRVTARGLSPRLAATVTIAHGRRVVAAAAG</sequence>
<dbReference type="SUPFAM" id="SSF51445">
    <property type="entry name" value="(Trans)glycosidases"/>
    <property type="match status" value="1"/>
</dbReference>
<name>A0A4Q7NUT0_9ACTN</name>
<dbReference type="EMBL" id="SGXD01000002">
    <property type="protein sequence ID" value="RZS90182.1"/>
    <property type="molecule type" value="Genomic_DNA"/>
</dbReference>
<organism evidence="2 3">
    <name type="scientific">Motilibacter rhizosphaerae</name>
    <dbReference type="NCBI Taxonomy" id="598652"/>
    <lineage>
        <taxon>Bacteria</taxon>
        <taxon>Bacillati</taxon>
        <taxon>Actinomycetota</taxon>
        <taxon>Actinomycetes</taxon>
        <taxon>Motilibacterales</taxon>
        <taxon>Motilibacteraceae</taxon>
        <taxon>Motilibacter</taxon>
    </lineage>
</organism>
<feature type="signal peptide" evidence="1">
    <location>
        <begin position="1"/>
        <end position="29"/>
    </location>
</feature>
<reference evidence="2 3" key="1">
    <citation type="submission" date="2019-02" db="EMBL/GenBank/DDBJ databases">
        <title>Genomic Encyclopedia of Type Strains, Phase IV (KMG-IV): sequencing the most valuable type-strain genomes for metagenomic binning, comparative biology and taxonomic classification.</title>
        <authorList>
            <person name="Goeker M."/>
        </authorList>
    </citation>
    <scope>NUCLEOTIDE SEQUENCE [LARGE SCALE GENOMIC DNA]</scope>
    <source>
        <strain evidence="2 3">DSM 45622</strain>
    </source>
</reference>
<gene>
    <name evidence="2" type="ORF">EV189_1966</name>
</gene>
<keyword evidence="3" id="KW-1185">Reference proteome</keyword>
<comment type="caution">
    <text evidence="2">The sequence shown here is derived from an EMBL/GenBank/DDBJ whole genome shotgun (WGS) entry which is preliminary data.</text>
</comment>
<dbReference type="RefSeq" id="WP_130492671.1">
    <property type="nucleotide sequence ID" value="NZ_SGXD01000002.1"/>
</dbReference>
<evidence type="ECO:0000256" key="1">
    <source>
        <dbReference type="SAM" id="SignalP"/>
    </source>
</evidence>
<dbReference type="AlphaFoldDB" id="A0A4Q7NUT0"/>
<feature type="chain" id="PRO_5020528172" description="Glycosyl hydrolase family 25" evidence="1">
    <location>
        <begin position="30"/>
        <end position="343"/>
    </location>
</feature>
<keyword evidence="1" id="KW-0732">Signal</keyword>
<evidence type="ECO:0008006" key="4">
    <source>
        <dbReference type="Google" id="ProtNLM"/>
    </source>
</evidence>
<dbReference type="Proteomes" id="UP000293638">
    <property type="component" value="Unassembled WGS sequence"/>
</dbReference>
<dbReference type="OrthoDB" id="9779955at2"/>
<evidence type="ECO:0000313" key="3">
    <source>
        <dbReference type="Proteomes" id="UP000293638"/>
    </source>
</evidence>
<evidence type="ECO:0000313" key="2">
    <source>
        <dbReference type="EMBL" id="RZS90182.1"/>
    </source>
</evidence>
<proteinExistence type="predicted"/>
<accession>A0A4Q7NUT0</accession>
<protein>
    <recommendedName>
        <fullName evidence="4">Glycosyl hydrolase family 25</fullName>
    </recommendedName>
</protein>